<gene>
    <name evidence="1" type="ORF">F2Y87_29735</name>
</gene>
<comment type="caution">
    <text evidence="1">The sequence shown here is derived from an EMBL/GenBank/DDBJ whole genome shotgun (WGS) entry which is preliminary data.</text>
</comment>
<evidence type="ECO:0000313" key="1">
    <source>
        <dbReference type="EMBL" id="KAA5407668.1"/>
    </source>
</evidence>
<proteinExistence type="predicted"/>
<dbReference type="Proteomes" id="UP000482653">
    <property type="component" value="Unassembled WGS sequence"/>
</dbReference>
<reference evidence="1 2" key="1">
    <citation type="journal article" date="2019" name="Nat. Med.">
        <title>A library of human gut bacterial isolates paired with longitudinal multiomics data enables mechanistic microbiome research.</title>
        <authorList>
            <person name="Poyet M."/>
            <person name="Groussin M."/>
            <person name="Gibbons S.M."/>
            <person name="Avila-Pacheco J."/>
            <person name="Jiang X."/>
            <person name="Kearney S.M."/>
            <person name="Perrotta A.R."/>
            <person name="Berdy B."/>
            <person name="Zhao S."/>
            <person name="Lieberman T.D."/>
            <person name="Swanson P.K."/>
            <person name="Smith M."/>
            <person name="Roesemann S."/>
            <person name="Alexander J.E."/>
            <person name="Rich S.A."/>
            <person name="Livny J."/>
            <person name="Vlamakis H."/>
            <person name="Clish C."/>
            <person name="Bullock K."/>
            <person name="Deik A."/>
            <person name="Scott J."/>
            <person name="Pierce K.A."/>
            <person name="Xavier R.J."/>
            <person name="Alm E.J."/>
        </authorList>
    </citation>
    <scope>NUCLEOTIDE SEQUENCE [LARGE SCALE GENOMIC DNA]</scope>
    <source>
        <strain evidence="1 2">BIOML-A8</strain>
    </source>
</reference>
<dbReference type="EMBL" id="VVYX01000216">
    <property type="protein sequence ID" value="KAA5407668.1"/>
    <property type="molecule type" value="Genomic_DNA"/>
</dbReference>
<dbReference type="InterPro" id="IPR025347">
    <property type="entry name" value="DUF4251"/>
</dbReference>
<sequence>MPASGPNGLGGVTVDGNVSGYKIKTDKKGTMYLTMSVMGVGISAQVSITLPHGSNNATVDIRPNFNSNRLTLSGELLPLDKSNVFKGRSF</sequence>
<accession>A0A6L3JRX4</accession>
<protein>
    <submittedName>
        <fullName evidence="1">DUF4251 domain-containing protein</fullName>
    </submittedName>
</protein>
<organism evidence="1 2">
    <name type="scientific">Bacteroides cellulosilyticus</name>
    <dbReference type="NCBI Taxonomy" id="246787"/>
    <lineage>
        <taxon>Bacteria</taxon>
        <taxon>Pseudomonadati</taxon>
        <taxon>Bacteroidota</taxon>
        <taxon>Bacteroidia</taxon>
        <taxon>Bacteroidales</taxon>
        <taxon>Bacteroidaceae</taxon>
        <taxon>Bacteroides</taxon>
    </lineage>
</organism>
<name>A0A6L3JRX4_9BACE</name>
<dbReference type="Pfam" id="PF14059">
    <property type="entry name" value="DUF4251"/>
    <property type="match status" value="1"/>
</dbReference>
<dbReference type="Gene3D" id="2.40.128.410">
    <property type="match status" value="1"/>
</dbReference>
<evidence type="ECO:0000313" key="2">
    <source>
        <dbReference type="Proteomes" id="UP000482653"/>
    </source>
</evidence>
<dbReference type="AlphaFoldDB" id="A0A6L3JRX4"/>